<dbReference type="EMBL" id="MNCJ02000321">
    <property type="protein sequence ID" value="KAF5803487.1"/>
    <property type="molecule type" value="Genomic_DNA"/>
</dbReference>
<name>A0A251RMV6_HELAN</name>
<proteinExistence type="predicted"/>
<reference evidence="2 5" key="1">
    <citation type="journal article" date="2017" name="Nature">
        <title>The sunflower genome provides insights into oil metabolism, flowering and Asterid evolution.</title>
        <authorList>
            <person name="Badouin H."/>
            <person name="Gouzy J."/>
            <person name="Grassa C.J."/>
            <person name="Murat F."/>
            <person name="Staton S.E."/>
            <person name="Cottret L."/>
            <person name="Lelandais-Briere C."/>
            <person name="Owens G.L."/>
            <person name="Carrere S."/>
            <person name="Mayjonade B."/>
            <person name="Legrand L."/>
            <person name="Gill N."/>
            <person name="Kane N.C."/>
            <person name="Bowers J.E."/>
            <person name="Hubner S."/>
            <person name="Bellec A."/>
            <person name="Berard A."/>
            <person name="Berges H."/>
            <person name="Blanchet N."/>
            <person name="Boniface M.C."/>
            <person name="Brunel D."/>
            <person name="Catrice O."/>
            <person name="Chaidir N."/>
            <person name="Claudel C."/>
            <person name="Donnadieu C."/>
            <person name="Faraut T."/>
            <person name="Fievet G."/>
            <person name="Helmstetter N."/>
            <person name="King M."/>
            <person name="Knapp S.J."/>
            <person name="Lai Z."/>
            <person name="Le Paslier M.C."/>
            <person name="Lippi Y."/>
            <person name="Lorenzon L."/>
            <person name="Mandel J.R."/>
            <person name="Marage G."/>
            <person name="Marchand G."/>
            <person name="Marquand E."/>
            <person name="Bret-Mestries E."/>
            <person name="Morien E."/>
            <person name="Nambeesan S."/>
            <person name="Nguyen T."/>
            <person name="Pegot-Espagnet P."/>
            <person name="Pouilly N."/>
            <person name="Raftis F."/>
            <person name="Sallet E."/>
            <person name="Schiex T."/>
            <person name="Thomas J."/>
            <person name="Vandecasteele C."/>
            <person name="Vares D."/>
            <person name="Vear F."/>
            <person name="Vautrin S."/>
            <person name="Crespi M."/>
            <person name="Mangin B."/>
            <person name="Burke J.M."/>
            <person name="Salse J."/>
            <person name="Munos S."/>
            <person name="Vincourt P."/>
            <person name="Rieseberg L.H."/>
            <person name="Langlade N.B."/>
        </authorList>
    </citation>
    <scope>NUCLEOTIDE SEQUENCE [LARGE SCALE GENOMIC DNA]</scope>
    <source>
        <strain evidence="5">cv. SF193</strain>
        <tissue evidence="2">Leaves</tissue>
    </source>
</reference>
<evidence type="ECO:0000256" key="1">
    <source>
        <dbReference type="SAM" id="MobiDB-lite"/>
    </source>
</evidence>
<evidence type="ECO:0000313" key="4">
    <source>
        <dbReference type="EMBL" id="OTF85666.1"/>
    </source>
</evidence>
<accession>A0A251RMV6</accession>
<feature type="region of interest" description="Disordered" evidence="1">
    <location>
        <begin position="34"/>
        <end position="67"/>
    </location>
</feature>
<protein>
    <submittedName>
        <fullName evidence="4">Uncharacterized protein</fullName>
    </submittedName>
</protein>
<organism evidence="4 5">
    <name type="scientific">Helianthus annuus</name>
    <name type="common">Common sunflower</name>
    <dbReference type="NCBI Taxonomy" id="4232"/>
    <lineage>
        <taxon>Eukaryota</taxon>
        <taxon>Viridiplantae</taxon>
        <taxon>Streptophyta</taxon>
        <taxon>Embryophyta</taxon>
        <taxon>Tracheophyta</taxon>
        <taxon>Spermatophyta</taxon>
        <taxon>Magnoliopsida</taxon>
        <taxon>eudicotyledons</taxon>
        <taxon>Gunneridae</taxon>
        <taxon>Pentapetalae</taxon>
        <taxon>asterids</taxon>
        <taxon>campanulids</taxon>
        <taxon>Asterales</taxon>
        <taxon>Asteraceae</taxon>
        <taxon>Asteroideae</taxon>
        <taxon>Heliantheae alliance</taxon>
        <taxon>Heliantheae</taxon>
        <taxon>Helianthus</taxon>
    </lineage>
</organism>
<dbReference type="EMBL" id="CM007906">
    <property type="protein sequence ID" value="OTF85666.1"/>
    <property type="molecule type" value="Genomic_DNA"/>
</dbReference>
<evidence type="ECO:0000313" key="2">
    <source>
        <dbReference type="EMBL" id="KAF5803486.1"/>
    </source>
</evidence>
<sequence length="101" mass="11540">MCSLFACYYTLPPIKQNSENSSFPLTLNNTLNALHNHNHPTPPFHPLGSITRRRKEETPPDNSQPNLRNQIRFASTTLDKPASLRVGAFFDGTCKPAFRWW</sequence>
<dbReference type="EMBL" id="MNCJ02000321">
    <property type="protein sequence ID" value="KAF5803486.1"/>
    <property type="molecule type" value="Genomic_DNA"/>
</dbReference>
<reference evidence="2" key="3">
    <citation type="submission" date="2020-06" db="EMBL/GenBank/DDBJ databases">
        <title>Helianthus annuus Genome sequencing and assembly Release 2.</title>
        <authorList>
            <person name="Gouzy J."/>
            <person name="Langlade N."/>
            <person name="Munos S."/>
        </authorList>
    </citation>
    <scope>NUCLEOTIDE SEQUENCE</scope>
    <source>
        <tissue evidence="2">Leaves</tissue>
    </source>
</reference>
<gene>
    <name evidence="4" type="ORF">HannXRQ_Chr17g0542401</name>
    <name evidence="2" type="ORF">HanXRQr2_Chr06g0271851</name>
    <name evidence="3" type="ORF">HanXRQr2_Chr06g0271861</name>
</gene>
<dbReference type="AlphaFoldDB" id="A0A251RMV6"/>
<keyword evidence="5" id="KW-1185">Reference proteome</keyword>
<evidence type="ECO:0000313" key="3">
    <source>
        <dbReference type="EMBL" id="KAF5803487.1"/>
    </source>
</evidence>
<dbReference type="InParanoid" id="A0A251RMV6"/>
<dbReference type="Gramene" id="mRNA:HanXRQr2_Chr06g0271851">
    <property type="protein sequence ID" value="CDS:HanXRQr2_Chr06g0271851.1"/>
    <property type="gene ID" value="HanXRQr2_Chr06g0271851"/>
</dbReference>
<evidence type="ECO:0000313" key="5">
    <source>
        <dbReference type="Proteomes" id="UP000215914"/>
    </source>
</evidence>
<reference evidence="4" key="2">
    <citation type="submission" date="2017-02" db="EMBL/GenBank/DDBJ databases">
        <title>Sunflower complete genome.</title>
        <authorList>
            <person name="Langlade N."/>
            <person name="Munos S."/>
        </authorList>
    </citation>
    <scope>NUCLEOTIDE SEQUENCE [LARGE SCALE GENOMIC DNA]</scope>
    <source>
        <tissue evidence="4">Leaves</tissue>
    </source>
</reference>
<dbReference type="Gramene" id="mRNA:HanXRQr2_Chr06g0271861">
    <property type="protein sequence ID" value="CDS:HanXRQr2_Chr06g0271861.1"/>
    <property type="gene ID" value="HanXRQr2_Chr06g0271861"/>
</dbReference>
<dbReference type="Proteomes" id="UP000215914">
    <property type="component" value="Chromosome 17"/>
</dbReference>